<dbReference type="InterPro" id="IPR032675">
    <property type="entry name" value="LRR_dom_sf"/>
</dbReference>
<sequence>MSTLNRDVLYLIFKELKDDINTLYSCLLVDKIWFMTIISILWKNPWKFLNLKQKKLQFLNLIISHLSDELKNNLIQDGDYFFTNSYQKPLLNYINFCKHLNFNMIIDIINSAYSNSDKLSIIENEIFKLFINENTKFTHLYILNQFDYQIHLIPGVECCFSKLKVLRCGFNMNQNILEGLAKICKSIEKLEFKPSDNIGIIKLIDVQKNLIDVHLFNNISFYQPVEESLIKHVNTIQYLKIDLVSITKKLLIHFVNLISLEINSFRNENWNHLESVSLPHLKFLKAREISSNNLASLIENTNGHLTEISICSLFINDVDNKRLIQIICKHCPNLKYLMLLFKNRDILEIEKLLINCQYLDGLIINVDRCEKEFDWKKLFEILTRSSPPSLFKFKFYIHRYRTSKFESLKFFFDNWSGRHPILLQTVHRFIMLREYIDVIQKYKKEGIVRKYDNVANGNTFDEFEWIKKKI</sequence>
<feature type="transmembrane region" description="Helical" evidence="1">
    <location>
        <begin position="20"/>
        <end position="42"/>
    </location>
</feature>
<evidence type="ECO:0000256" key="1">
    <source>
        <dbReference type="SAM" id="Phobius"/>
    </source>
</evidence>
<dbReference type="Gene3D" id="3.80.10.10">
    <property type="entry name" value="Ribonuclease Inhibitor"/>
    <property type="match status" value="1"/>
</dbReference>
<organism evidence="2 3">
    <name type="scientific">Glomus cerebriforme</name>
    <dbReference type="NCBI Taxonomy" id="658196"/>
    <lineage>
        <taxon>Eukaryota</taxon>
        <taxon>Fungi</taxon>
        <taxon>Fungi incertae sedis</taxon>
        <taxon>Mucoromycota</taxon>
        <taxon>Glomeromycotina</taxon>
        <taxon>Glomeromycetes</taxon>
        <taxon>Glomerales</taxon>
        <taxon>Glomeraceae</taxon>
        <taxon>Glomus</taxon>
    </lineage>
</organism>
<keyword evidence="1" id="KW-0812">Transmembrane</keyword>
<evidence type="ECO:0008006" key="4">
    <source>
        <dbReference type="Google" id="ProtNLM"/>
    </source>
</evidence>
<comment type="caution">
    <text evidence="2">The sequence shown here is derived from an EMBL/GenBank/DDBJ whole genome shotgun (WGS) entry which is preliminary data.</text>
</comment>
<dbReference type="EMBL" id="QKYT01000068">
    <property type="protein sequence ID" value="RIA95090.1"/>
    <property type="molecule type" value="Genomic_DNA"/>
</dbReference>
<proteinExistence type="predicted"/>
<name>A0A397TA00_9GLOM</name>
<gene>
    <name evidence="2" type="ORF">C1645_873039</name>
</gene>
<dbReference type="OrthoDB" id="2376222at2759"/>
<accession>A0A397TA00</accession>
<dbReference type="SUPFAM" id="SSF52047">
    <property type="entry name" value="RNI-like"/>
    <property type="match status" value="1"/>
</dbReference>
<evidence type="ECO:0000313" key="2">
    <source>
        <dbReference type="EMBL" id="RIA95090.1"/>
    </source>
</evidence>
<keyword evidence="3" id="KW-1185">Reference proteome</keyword>
<reference evidence="2 3" key="1">
    <citation type="submission" date="2018-06" db="EMBL/GenBank/DDBJ databases">
        <title>Comparative genomics reveals the genomic features of Rhizophagus irregularis, R. cerebriforme, R. diaphanum and Gigaspora rosea, and their symbiotic lifestyle signature.</title>
        <authorList>
            <person name="Morin E."/>
            <person name="San Clemente H."/>
            <person name="Chen E.C.H."/>
            <person name="De La Providencia I."/>
            <person name="Hainaut M."/>
            <person name="Kuo A."/>
            <person name="Kohler A."/>
            <person name="Murat C."/>
            <person name="Tang N."/>
            <person name="Roy S."/>
            <person name="Loubradou J."/>
            <person name="Henrissat B."/>
            <person name="Grigoriev I.V."/>
            <person name="Corradi N."/>
            <person name="Roux C."/>
            <person name="Martin F.M."/>
        </authorList>
    </citation>
    <scope>NUCLEOTIDE SEQUENCE [LARGE SCALE GENOMIC DNA]</scope>
    <source>
        <strain evidence="2 3">DAOM 227022</strain>
    </source>
</reference>
<dbReference type="Proteomes" id="UP000265703">
    <property type="component" value="Unassembled WGS sequence"/>
</dbReference>
<keyword evidence="1" id="KW-1133">Transmembrane helix</keyword>
<dbReference type="AlphaFoldDB" id="A0A397TA00"/>
<evidence type="ECO:0000313" key="3">
    <source>
        <dbReference type="Proteomes" id="UP000265703"/>
    </source>
</evidence>
<protein>
    <recommendedName>
        <fullName evidence="4">F-box domain-containing protein</fullName>
    </recommendedName>
</protein>
<keyword evidence="1" id="KW-0472">Membrane</keyword>